<evidence type="ECO:0000313" key="5">
    <source>
        <dbReference type="EMBL" id="OQR78447.1"/>
    </source>
</evidence>
<dbReference type="InterPro" id="IPR032922">
    <property type="entry name" value="SON"/>
</dbReference>
<dbReference type="SUPFAM" id="SSF54768">
    <property type="entry name" value="dsRNA-binding domain-like"/>
    <property type="match status" value="1"/>
</dbReference>
<feature type="domain" description="DRBM" evidence="3">
    <location>
        <begin position="602"/>
        <end position="672"/>
    </location>
</feature>
<dbReference type="Gene3D" id="3.30.160.20">
    <property type="match status" value="1"/>
</dbReference>
<gene>
    <name evidence="5" type="ORF">BIW11_02731</name>
</gene>
<accession>A0A1V9XY48</accession>
<feature type="region of interest" description="Disordered" evidence="2">
    <location>
        <begin position="735"/>
        <end position="755"/>
    </location>
</feature>
<dbReference type="SMART" id="SM00358">
    <property type="entry name" value="DSRM"/>
    <property type="match status" value="1"/>
</dbReference>
<dbReference type="EMBL" id="MNPL01002220">
    <property type="protein sequence ID" value="OQR78447.1"/>
    <property type="molecule type" value="Genomic_DNA"/>
</dbReference>
<evidence type="ECO:0000259" key="3">
    <source>
        <dbReference type="PROSITE" id="PS50137"/>
    </source>
</evidence>
<proteinExistence type="predicted"/>
<dbReference type="PANTHER" id="PTHR46528:SF1">
    <property type="entry name" value="PROTEIN SON"/>
    <property type="match status" value="1"/>
</dbReference>
<dbReference type="Proteomes" id="UP000192247">
    <property type="component" value="Unassembled WGS sequence"/>
</dbReference>
<feature type="region of interest" description="Disordered" evidence="2">
    <location>
        <begin position="34"/>
        <end position="229"/>
    </location>
</feature>
<reference evidence="5 6" key="1">
    <citation type="journal article" date="2017" name="Gigascience">
        <title>Draft genome of the honey bee ectoparasitic mite, Tropilaelaps mercedesae, is shaped by the parasitic life history.</title>
        <authorList>
            <person name="Dong X."/>
            <person name="Armstrong S.D."/>
            <person name="Xia D."/>
            <person name="Makepeace B.L."/>
            <person name="Darby A.C."/>
            <person name="Kadowaki T."/>
        </authorList>
    </citation>
    <scope>NUCLEOTIDE SEQUENCE [LARGE SCALE GENOMIC DNA]</scope>
    <source>
        <strain evidence="5">Wuxi-XJTLU</strain>
    </source>
</reference>
<evidence type="ECO:0000256" key="1">
    <source>
        <dbReference type="PROSITE-ProRule" id="PRU00266"/>
    </source>
</evidence>
<feature type="compositionally biased region" description="Basic and acidic residues" evidence="2">
    <location>
        <begin position="203"/>
        <end position="227"/>
    </location>
</feature>
<feature type="compositionally biased region" description="Basic and acidic residues" evidence="2">
    <location>
        <begin position="84"/>
        <end position="108"/>
    </location>
</feature>
<keyword evidence="6" id="KW-1185">Reference proteome</keyword>
<dbReference type="InParanoid" id="A0A1V9XY48"/>
<sequence length="912" mass="100197">MSEDSDTSSSIGGKQFDVSNILADYFKDKIRQGIGGEARDSSGDNASNRRLRDDVDTKSPERKRIKKEKKSKKKRKKEHKQHSHMRDRASHDSKDSLLRDPEESKEYSKSSGSAPKENDSRAKGTKDKVREKEKVREWRSDRRNDSRSSDKVRHRSRPRDRDGKCIARRERRSGRDRSQSCSRSRDRRRDRSRSSGRFRSPLRVRESVSRGGRTGEGRNSERDREDNSACGFVGGFDKKELLEVAKRNVKVMIQTGTLPKGVDVEKLGLDLSKEEASSTAESVDKFTEICRKIQETGDDDEATTATRVSHPFEVKERPIRMNIPNAVQLPAKSFQEKIKDTAALTAQFPVSSGSTHRKNEIKELDWKPVKKNKDDIRDNKGSKNAASNAVKKEVSAEIVPLSSETSLEYSGNAARPVLSVAPIAHREDLEETLRNMTIPQVMTKRVEALQKLQKDPADPDAKKLHETTEKVIRDWSRSKQQPGQLTNSVDTTVKFLSPAELQEGPQAWVKKDQLQKARAVEGGIGMALLQKMGWKPGTALGKNREGALEPLLPSIKMDRKGLVAQEEAIAKDISVNVAIPNRSARANAQLQEVQATSLGGKHPVSALIELCTAQKTPAPEFVEMPAFGPDHKKTFLYKVIVNGKSYQPVERSPNKKLAKAAAALVALNEMGAVVWIEKGPRMSLIPQSTDDPSRPAVPTDELSTKDMFQPLKCTDPSKMASNFLTSFNVTGVPRRSHVTPLGSKTTPQKLSTPQPAQVTLDLPYSASLTYSLWPNVGSSAPNDALMRDHVCHIQGHVVGSQVYGGLSGETAGPSMVAPPNQDGISAEAPNGSGVSQFPSTSSTYGTYFTGGQLCTFYGEPYSSYGSFCNNGGDGSSFAVVCEANTQRVHPMPTAVVAPSGASNPNLMSSPKT</sequence>
<protein>
    <submittedName>
        <fullName evidence="5">Protein SON-like</fullName>
    </submittedName>
</protein>
<evidence type="ECO:0000313" key="6">
    <source>
        <dbReference type="Proteomes" id="UP000192247"/>
    </source>
</evidence>
<dbReference type="GO" id="GO:0048024">
    <property type="term" value="P:regulation of mRNA splicing, via spliceosome"/>
    <property type="evidence" value="ECO:0007669"/>
    <property type="project" value="TreeGrafter"/>
</dbReference>
<dbReference type="STRING" id="418985.A0A1V9XY48"/>
<dbReference type="GO" id="GO:0003723">
    <property type="term" value="F:RNA binding"/>
    <property type="evidence" value="ECO:0007669"/>
    <property type="project" value="UniProtKB-UniRule"/>
</dbReference>
<dbReference type="PROSITE" id="PS50137">
    <property type="entry name" value="DS_RBD"/>
    <property type="match status" value="1"/>
</dbReference>
<evidence type="ECO:0000256" key="2">
    <source>
        <dbReference type="SAM" id="MobiDB-lite"/>
    </source>
</evidence>
<dbReference type="SMART" id="SM00443">
    <property type="entry name" value="G_patch"/>
    <property type="match status" value="1"/>
</dbReference>
<feature type="domain" description="G-patch" evidence="4">
    <location>
        <begin position="521"/>
        <end position="567"/>
    </location>
</feature>
<organism evidence="5 6">
    <name type="scientific">Tropilaelaps mercedesae</name>
    <dbReference type="NCBI Taxonomy" id="418985"/>
    <lineage>
        <taxon>Eukaryota</taxon>
        <taxon>Metazoa</taxon>
        <taxon>Ecdysozoa</taxon>
        <taxon>Arthropoda</taxon>
        <taxon>Chelicerata</taxon>
        <taxon>Arachnida</taxon>
        <taxon>Acari</taxon>
        <taxon>Parasitiformes</taxon>
        <taxon>Mesostigmata</taxon>
        <taxon>Gamasina</taxon>
        <taxon>Dermanyssoidea</taxon>
        <taxon>Laelapidae</taxon>
        <taxon>Tropilaelaps</taxon>
    </lineage>
</organism>
<dbReference type="InterPro" id="IPR014720">
    <property type="entry name" value="dsRBD_dom"/>
</dbReference>
<dbReference type="GO" id="GO:0051726">
    <property type="term" value="P:regulation of cell cycle"/>
    <property type="evidence" value="ECO:0007669"/>
    <property type="project" value="InterPro"/>
</dbReference>
<feature type="compositionally biased region" description="Polar residues" evidence="2">
    <location>
        <begin position="742"/>
        <end position="755"/>
    </location>
</feature>
<dbReference type="PANTHER" id="PTHR46528">
    <property type="entry name" value="PROTEIN SON"/>
    <property type="match status" value="1"/>
</dbReference>
<comment type="caution">
    <text evidence="5">The sequence shown here is derived from an EMBL/GenBank/DDBJ whole genome shotgun (WGS) entry which is preliminary data.</text>
</comment>
<dbReference type="Pfam" id="PF01585">
    <property type="entry name" value="G-patch"/>
    <property type="match status" value="1"/>
</dbReference>
<keyword evidence="1" id="KW-0694">RNA-binding</keyword>
<dbReference type="PROSITE" id="PS50174">
    <property type="entry name" value="G_PATCH"/>
    <property type="match status" value="1"/>
</dbReference>
<dbReference type="AlphaFoldDB" id="A0A1V9XY48"/>
<feature type="compositionally biased region" description="Basic residues" evidence="2">
    <location>
        <begin position="63"/>
        <end position="83"/>
    </location>
</feature>
<evidence type="ECO:0000259" key="4">
    <source>
        <dbReference type="PROSITE" id="PS50174"/>
    </source>
</evidence>
<dbReference type="OrthoDB" id="786951at2759"/>
<name>A0A1V9XY48_9ACAR</name>
<feature type="compositionally biased region" description="Basic and acidic residues" evidence="2">
    <location>
        <begin position="159"/>
        <end position="193"/>
    </location>
</feature>
<dbReference type="Pfam" id="PF00035">
    <property type="entry name" value="dsrm"/>
    <property type="match status" value="1"/>
</dbReference>
<dbReference type="InterPro" id="IPR000467">
    <property type="entry name" value="G_patch_dom"/>
</dbReference>
<feature type="compositionally biased region" description="Basic and acidic residues" evidence="2">
    <location>
        <begin position="50"/>
        <end position="62"/>
    </location>
</feature>
<feature type="compositionally biased region" description="Basic and acidic residues" evidence="2">
    <location>
        <begin position="116"/>
        <end position="151"/>
    </location>
</feature>